<keyword evidence="5 8" id="KW-0378">Hydrolase</keyword>
<dbReference type="PANTHER" id="PTHR21039:SF0">
    <property type="entry name" value="HISTIDINOL-PHOSPHATASE"/>
    <property type="match status" value="1"/>
</dbReference>
<keyword evidence="4 8" id="KW-0028">Amino-acid biosynthesis</keyword>
<evidence type="ECO:0000256" key="4">
    <source>
        <dbReference type="ARBA" id="ARBA00022605"/>
    </source>
</evidence>
<dbReference type="AlphaFoldDB" id="A0A926F9C1"/>
<evidence type="ECO:0000256" key="5">
    <source>
        <dbReference type="ARBA" id="ARBA00022801"/>
    </source>
</evidence>
<dbReference type="SUPFAM" id="SSF89550">
    <property type="entry name" value="PHP domain-like"/>
    <property type="match status" value="1"/>
</dbReference>
<comment type="catalytic activity">
    <reaction evidence="7 8">
        <text>L-histidinol phosphate + H2O = L-histidinol + phosphate</text>
        <dbReference type="Rhea" id="RHEA:14465"/>
        <dbReference type="ChEBI" id="CHEBI:15377"/>
        <dbReference type="ChEBI" id="CHEBI:43474"/>
        <dbReference type="ChEBI" id="CHEBI:57699"/>
        <dbReference type="ChEBI" id="CHEBI:57980"/>
        <dbReference type="EC" id="3.1.3.15"/>
    </reaction>
</comment>
<comment type="similarity">
    <text evidence="2 8">Belongs to the PHP hydrolase family. HisK subfamily.</text>
</comment>
<dbReference type="GO" id="GO:0000105">
    <property type="term" value="P:L-histidine biosynthetic process"/>
    <property type="evidence" value="ECO:0007669"/>
    <property type="project" value="UniProtKB-UniRule"/>
</dbReference>
<name>A0A926F9C1_9FIRM</name>
<dbReference type="EC" id="3.1.3.15" evidence="3 8"/>
<dbReference type="InterPro" id="IPR016195">
    <property type="entry name" value="Pol/histidinol_Pase-like"/>
</dbReference>
<feature type="domain" description="PHP" evidence="9">
    <location>
        <begin position="7"/>
        <end position="201"/>
    </location>
</feature>
<reference evidence="10" key="1">
    <citation type="submission" date="2020-08" db="EMBL/GenBank/DDBJ databases">
        <title>Genome public.</title>
        <authorList>
            <person name="Liu C."/>
            <person name="Sun Q."/>
        </authorList>
    </citation>
    <scope>NUCLEOTIDE SEQUENCE</scope>
    <source>
        <strain evidence="10">NSJ-50</strain>
    </source>
</reference>
<dbReference type="Gene3D" id="3.20.20.140">
    <property type="entry name" value="Metal-dependent hydrolases"/>
    <property type="match status" value="1"/>
</dbReference>
<comment type="caution">
    <text evidence="10">The sequence shown here is derived from an EMBL/GenBank/DDBJ whole genome shotgun (WGS) entry which is preliminary data.</text>
</comment>
<dbReference type="PANTHER" id="PTHR21039">
    <property type="entry name" value="HISTIDINOL PHOSPHATASE-RELATED"/>
    <property type="match status" value="1"/>
</dbReference>
<evidence type="ECO:0000256" key="6">
    <source>
        <dbReference type="ARBA" id="ARBA00023102"/>
    </source>
</evidence>
<evidence type="ECO:0000313" key="11">
    <source>
        <dbReference type="Proteomes" id="UP000647416"/>
    </source>
</evidence>
<evidence type="ECO:0000313" key="10">
    <source>
        <dbReference type="EMBL" id="MBC8595746.1"/>
    </source>
</evidence>
<evidence type="ECO:0000256" key="8">
    <source>
        <dbReference type="RuleBase" id="RU366003"/>
    </source>
</evidence>
<dbReference type="GO" id="GO:0005737">
    <property type="term" value="C:cytoplasm"/>
    <property type="evidence" value="ECO:0007669"/>
    <property type="project" value="TreeGrafter"/>
</dbReference>
<dbReference type="RefSeq" id="WP_262431384.1">
    <property type="nucleotide sequence ID" value="NZ_JACRTE010000002.1"/>
</dbReference>
<sequence>MEYRTNLHTHTNFCGGNFNVRELAASALLKGFDSLGFSEQLYIDFDKGNSLAREDEKSYIESVLSLKNEMKGYMDIYLGCEYDYFSAETDLSPYEYIIGSVGYVEKDGARICADEEEYSVVRFVKEHFGGNFYKYCKAYYENVIKMCGKCDFDIIANFDLAAKYNEGDKYFDEDDSRYLIPAIEAMETLIKKGVIFEISPHFAYEKVRREITPNKNLIMAVKNYGGSVIIGSGGDDISSLGYKFADSVKIAEDCGFTSVKYFSDGEFLDFPI</sequence>
<keyword evidence="6 8" id="KW-0368">Histidine biosynthesis</keyword>
<dbReference type="InterPro" id="IPR010140">
    <property type="entry name" value="Histidinol_P_phosphatase_HisJ"/>
</dbReference>
<comment type="pathway">
    <text evidence="1 8">Amino-acid biosynthesis; L-histidine biosynthesis; L-histidine from 5-phospho-alpha-D-ribose 1-diphosphate: step 8/9.</text>
</comment>
<proteinExistence type="inferred from homology"/>
<evidence type="ECO:0000256" key="1">
    <source>
        <dbReference type="ARBA" id="ARBA00004970"/>
    </source>
</evidence>
<accession>A0A926F9C1</accession>
<gene>
    <name evidence="10" type="ORF">H8706_02545</name>
</gene>
<keyword evidence="11" id="KW-1185">Reference proteome</keyword>
<evidence type="ECO:0000256" key="7">
    <source>
        <dbReference type="ARBA" id="ARBA00049158"/>
    </source>
</evidence>
<dbReference type="GO" id="GO:0004401">
    <property type="term" value="F:histidinol-phosphatase activity"/>
    <property type="evidence" value="ECO:0007669"/>
    <property type="project" value="UniProtKB-UniRule"/>
</dbReference>
<dbReference type="InterPro" id="IPR004013">
    <property type="entry name" value="PHP_dom"/>
</dbReference>
<evidence type="ECO:0000256" key="2">
    <source>
        <dbReference type="ARBA" id="ARBA00009152"/>
    </source>
</evidence>
<dbReference type="Pfam" id="PF02811">
    <property type="entry name" value="PHP"/>
    <property type="match status" value="1"/>
</dbReference>
<protein>
    <recommendedName>
        <fullName evidence="3 8">Histidinol-phosphatase</fullName>
        <shortName evidence="8">HolPase</shortName>
        <ecNumber evidence="3 8">3.1.3.15</ecNumber>
    </recommendedName>
</protein>
<dbReference type="Proteomes" id="UP000647416">
    <property type="component" value="Unassembled WGS sequence"/>
</dbReference>
<evidence type="ECO:0000256" key="3">
    <source>
        <dbReference type="ARBA" id="ARBA00013085"/>
    </source>
</evidence>
<dbReference type="EMBL" id="JACRTE010000002">
    <property type="protein sequence ID" value="MBC8595746.1"/>
    <property type="molecule type" value="Genomic_DNA"/>
</dbReference>
<evidence type="ECO:0000259" key="9">
    <source>
        <dbReference type="Pfam" id="PF02811"/>
    </source>
</evidence>
<organism evidence="10 11">
    <name type="scientific">Qingrenia yutianensis</name>
    <dbReference type="NCBI Taxonomy" id="2763676"/>
    <lineage>
        <taxon>Bacteria</taxon>
        <taxon>Bacillati</taxon>
        <taxon>Bacillota</taxon>
        <taxon>Clostridia</taxon>
        <taxon>Eubacteriales</taxon>
        <taxon>Oscillospiraceae</taxon>
        <taxon>Qingrenia</taxon>
    </lineage>
</organism>